<accession>A0A2M8ETE1</accession>
<dbReference type="SUPFAM" id="SSF53649">
    <property type="entry name" value="Alkaline phosphatase-like"/>
    <property type="match status" value="1"/>
</dbReference>
<dbReference type="Pfam" id="PF01663">
    <property type="entry name" value="Phosphodiest"/>
    <property type="match status" value="1"/>
</dbReference>
<sequence length="387" mass="44400">MGFTPLTEAKYSGGSISNILPSFAKVYAIQPRDGIKRAPLFPQIHKHLESLAKKSKRIVIFEIDGLGFDRLVKVRKRFSFLNQAVFKITSTFPTYTHSAFTSFITGTPPSIHGLVAGTFKLDGEIKWVGEISNREKKNLILAESLLWAFEKRGHRIHSILYDVNNGHYSKVLYPNRNFVSSQFSGKDNLVTEAKTVEKRVFEKVQDFARKDFFILTAYFWYLDGITGKYGKFSQQSINHCVFLFKEIGRLNRIFPKDTLFLFFGDHGHTSLKKNVLLNQDHLREISTLSGAELALDGRTLMFYSQKPNLTKKLFEKYYGQYTDEISRKDYIELLGRNCSTEVKNRIGSLIYLAKSHYTLRLKPKKSKATHGGGSKKEMETVLGFWKN</sequence>
<proteinExistence type="predicted"/>
<reference evidence="2" key="1">
    <citation type="submission" date="2017-09" db="EMBL/GenBank/DDBJ databases">
        <title>Depth-based differentiation of microbial function through sediment-hosted aquifers and enrichment of novel symbionts in the deep terrestrial subsurface.</title>
        <authorList>
            <person name="Probst A.J."/>
            <person name="Ladd B."/>
            <person name="Jarett J.K."/>
            <person name="Geller-Mcgrath D.E."/>
            <person name="Sieber C.M.K."/>
            <person name="Emerson J.B."/>
            <person name="Anantharaman K."/>
            <person name="Thomas B.C."/>
            <person name="Malmstrom R."/>
            <person name="Stieglmeier M."/>
            <person name="Klingl A."/>
            <person name="Woyke T."/>
            <person name="Ryan C.M."/>
            <person name="Banfield J.F."/>
        </authorList>
    </citation>
    <scope>NUCLEOTIDE SEQUENCE [LARGE SCALE GENOMIC DNA]</scope>
</reference>
<evidence type="ECO:0000313" key="1">
    <source>
        <dbReference type="EMBL" id="PJC28393.1"/>
    </source>
</evidence>
<dbReference type="InterPro" id="IPR002591">
    <property type="entry name" value="Phosphodiest/P_Trfase"/>
</dbReference>
<evidence type="ECO:0008006" key="3">
    <source>
        <dbReference type="Google" id="ProtNLM"/>
    </source>
</evidence>
<comment type="caution">
    <text evidence="1">The sequence shown here is derived from an EMBL/GenBank/DDBJ whole genome shotgun (WGS) entry which is preliminary data.</text>
</comment>
<organism evidence="1 2">
    <name type="scientific">Candidatus Shapirobacteria bacterium CG_4_9_14_0_2_um_filter_39_11</name>
    <dbReference type="NCBI Taxonomy" id="1974478"/>
    <lineage>
        <taxon>Bacteria</taxon>
        <taxon>Candidatus Shapironibacteriota</taxon>
    </lineage>
</organism>
<dbReference type="EMBL" id="PFSF01000010">
    <property type="protein sequence ID" value="PJC28393.1"/>
    <property type="molecule type" value="Genomic_DNA"/>
</dbReference>
<gene>
    <name evidence="1" type="ORF">CO054_00385</name>
</gene>
<dbReference type="AlphaFoldDB" id="A0A2M8ETE1"/>
<dbReference type="Proteomes" id="UP000229816">
    <property type="component" value="Unassembled WGS sequence"/>
</dbReference>
<protein>
    <recommendedName>
        <fullName evidence="3">Alkaline phosphatase family protein</fullName>
    </recommendedName>
</protein>
<dbReference type="Gene3D" id="3.40.720.10">
    <property type="entry name" value="Alkaline Phosphatase, subunit A"/>
    <property type="match status" value="1"/>
</dbReference>
<dbReference type="InterPro" id="IPR017850">
    <property type="entry name" value="Alkaline_phosphatase_core_sf"/>
</dbReference>
<evidence type="ECO:0000313" key="2">
    <source>
        <dbReference type="Proteomes" id="UP000229816"/>
    </source>
</evidence>
<name>A0A2M8ETE1_9BACT</name>